<evidence type="ECO:0000259" key="1">
    <source>
        <dbReference type="PROSITE" id="PS50943"/>
    </source>
</evidence>
<dbReference type="InterPro" id="IPR010982">
    <property type="entry name" value="Lambda_DNA-bd_dom_sf"/>
</dbReference>
<protein>
    <submittedName>
        <fullName evidence="2">Helix-turn-helix transcriptional regulator</fullName>
    </submittedName>
</protein>
<dbReference type="PANTHER" id="PTHR35010:SF2">
    <property type="entry name" value="BLL4672 PROTEIN"/>
    <property type="match status" value="1"/>
</dbReference>
<dbReference type="InterPro" id="IPR041413">
    <property type="entry name" value="MLTR_LBD"/>
</dbReference>
<dbReference type="Gene3D" id="1.10.260.40">
    <property type="entry name" value="lambda repressor-like DNA-binding domains"/>
    <property type="match status" value="1"/>
</dbReference>
<dbReference type="SUPFAM" id="SSF47413">
    <property type="entry name" value="lambda repressor-like DNA-binding domains"/>
    <property type="match status" value="1"/>
</dbReference>
<organism evidence="2 3">
    <name type="scientific">Actinomycetospora aurantiaca</name>
    <dbReference type="NCBI Taxonomy" id="3129233"/>
    <lineage>
        <taxon>Bacteria</taxon>
        <taxon>Bacillati</taxon>
        <taxon>Actinomycetota</taxon>
        <taxon>Actinomycetes</taxon>
        <taxon>Pseudonocardiales</taxon>
        <taxon>Pseudonocardiaceae</taxon>
        <taxon>Actinomycetospora</taxon>
    </lineage>
</organism>
<keyword evidence="3" id="KW-1185">Reference proteome</keyword>
<dbReference type="Proteomes" id="UP001385809">
    <property type="component" value="Unassembled WGS sequence"/>
</dbReference>
<accession>A0ABU8MVN5</accession>
<proteinExistence type="predicted"/>
<dbReference type="Pfam" id="PF13560">
    <property type="entry name" value="HTH_31"/>
    <property type="match status" value="1"/>
</dbReference>
<dbReference type="EMBL" id="JBBEGN010000013">
    <property type="protein sequence ID" value="MEJ2870473.1"/>
    <property type="molecule type" value="Genomic_DNA"/>
</dbReference>
<feature type="domain" description="HTH cro/C1-type" evidence="1">
    <location>
        <begin position="35"/>
        <end position="82"/>
    </location>
</feature>
<sequence>MDQAQQIREFLATRRAKVTPGQVGLPAGSRRRVSGLRREEVAALAGVSVEYYVQIERGQVPGVSDEVLAAVAQALRLDAEETDHLVTLVRGLNTRPDPIPARRRSPREPRVPAVVAALMNSMVNTPAVVQNGRLDLLEANLLGRVLYGDVLADSGVEHANLARFLFLSPHAEQLFPAWENAADDAVALLHVEAARAPHDAALIGLVGELATRSDRFRTRWAAHDVRAHRRGVKRFHHREVGELTLRYEALEITSVPGLTLIGYSADPGSPTEEALRLLSSWAATNSDSPASETYTT</sequence>
<evidence type="ECO:0000313" key="3">
    <source>
        <dbReference type="Proteomes" id="UP001385809"/>
    </source>
</evidence>
<dbReference type="InterPro" id="IPR001387">
    <property type="entry name" value="Cro/C1-type_HTH"/>
</dbReference>
<gene>
    <name evidence="2" type="ORF">WCD74_22075</name>
</gene>
<dbReference type="RefSeq" id="WP_337697042.1">
    <property type="nucleotide sequence ID" value="NZ_JBBEGN010000013.1"/>
</dbReference>
<name>A0ABU8MVN5_9PSEU</name>
<reference evidence="2 3" key="1">
    <citation type="submission" date="2024-03" db="EMBL/GenBank/DDBJ databases">
        <title>Actinomycetospora sp. OC33-EN08, a novel actinomycete isolated from wild orchid (Aerides multiflora).</title>
        <authorList>
            <person name="Suriyachadkun C."/>
        </authorList>
    </citation>
    <scope>NUCLEOTIDE SEQUENCE [LARGE SCALE GENOMIC DNA]</scope>
    <source>
        <strain evidence="2 3">OC33-EN08</strain>
    </source>
</reference>
<comment type="caution">
    <text evidence="2">The sequence shown here is derived from an EMBL/GenBank/DDBJ whole genome shotgun (WGS) entry which is preliminary data.</text>
</comment>
<evidence type="ECO:0000313" key="2">
    <source>
        <dbReference type="EMBL" id="MEJ2870473.1"/>
    </source>
</evidence>
<dbReference type="PANTHER" id="PTHR35010">
    <property type="entry name" value="BLL4672 PROTEIN-RELATED"/>
    <property type="match status" value="1"/>
</dbReference>
<dbReference type="PROSITE" id="PS50943">
    <property type="entry name" value="HTH_CROC1"/>
    <property type="match status" value="1"/>
</dbReference>
<dbReference type="Gene3D" id="3.30.450.180">
    <property type="match status" value="1"/>
</dbReference>
<dbReference type="Pfam" id="PF17765">
    <property type="entry name" value="MLTR_LBD"/>
    <property type="match status" value="1"/>
</dbReference>
<dbReference type="SMART" id="SM00530">
    <property type="entry name" value="HTH_XRE"/>
    <property type="match status" value="1"/>
</dbReference>
<dbReference type="CDD" id="cd00093">
    <property type="entry name" value="HTH_XRE"/>
    <property type="match status" value="1"/>
</dbReference>